<evidence type="ECO:0000313" key="3">
    <source>
        <dbReference type="Proteomes" id="UP000010471"/>
    </source>
</evidence>
<dbReference type="Gene3D" id="3.30.450.40">
    <property type="match status" value="1"/>
</dbReference>
<dbReference type="EMBL" id="CP003630">
    <property type="protein sequence ID" value="AFZ16551.1"/>
    <property type="molecule type" value="Genomic_DNA"/>
</dbReference>
<gene>
    <name evidence="2" type="ORF">Mic7113_0637</name>
</gene>
<keyword evidence="3" id="KW-1185">Reference proteome</keyword>
<dbReference type="SMART" id="SM00065">
    <property type="entry name" value="GAF"/>
    <property type="match status" value="1"/>
</dbReference>
<dbReference type="InterPro" id="IPR029016">
    <property type="entry name" value="GAF-like_dom_sf"/>
</dbReference>
<dbReference type="PATRIC" id="fig|1173027.3.peg.703"/>
<dbReference type="eggNOG" id="COG2203">
    <property type="taxonomic scope" value="Bacteria"/>
</dbReference>
<sequence>MSRTLRVHPQYIQTVKSIWERKSDGSERVLAEELGLALPQIHLFLKGQFLTGLDFLEICQALNLNWREVAGLHLPDSSDSTLPVASTPKNSLPNSSLDTAVLNLNQAVDELVGVLCEMLRRLTRKVGDFIRADRTSIFLLDSQRNVLGSINAEDGQGGSLVIEVPLNRGIASLAATTSSVINIPFDVYNDPRSEESKKIDKITGYRTYTILAWPLFNKEQNLVAVVQLINKLRPNCDPGVELSRRIDINGFTEADESLFATFAPSILQVLERCQFCYQLTQQLREDTQLNKHKPDIIFQKAQLITELKQQEQQLRKILDRM</sequence>
<dbReference type="SUPFAM" id="SSF55781">
    <property type="entry name" value="GAF domain-like"/>
    <property type="match status" value="1"/>
</dbReference>
<name>K9W9Q6_9CYAN</name>
<dbReference type="STRING" id="1173027.Mic7113_0637"/>
<evidence type="ECO:0000313" key="2">
    <source>
        <dbReference type="EMBL" id="AFZ16551.1"/>
    </source>
</evidence>
<dbReference type="Pfam" id="PF01590">
    <property type="entry name" value="GAF"/>
    <property type="match status" value="1"/>
</dbReference>
<dbReference type="KEGG" id="mic:Mic7113_0637"/>
<proteinExistence type="predicted"/>
<evidence type="ECO:0000259" key="1">
    <source>
        <dbReference type="SMART" id="SM00065"/>
    </source>
</evidence>
<accession>K9W9Q6</accession>
<organism evidence="2 3">
    <name type="scientific">Allocoleopsis franciscana PCC 7113</name>
    <dbReference type="NCBI Taxonomy" id="1173027"/>
    <lineage>
        <taxon>Bacteria</taxon>
        <taxon>Bacillati</taxon>
        <taxon>Cyanobacteriota</taxon>
        <taxon>Cyanophyceae</taxon>
        <taxon>Coleofasciculales</taxon>
        <taxon>Coleofasciculaceae</taxon>
        <taxon>Allocoleopsis</taxon>
        <taxon>Allocoleopsis franciscana</taxon>
    </lineage>
</organism>
<dbReference type="Proteomes" id="UP000010471">
    <property type="component" value="Chromosome"/>
</dbReference>
<dbReference type="HOGENOM" id="CLU_791822_0_0_3"/>
<reference evidence="2 3" key="1">
    <citation type="submission" date="2012-06" db="EMBL/GenBank/DDBJ databases">
        <title>Finished chromosome of genome of Microcoleus sp. PCC 7113.</title>
        <authorList>
            <consortium name="US DOE Joint Genome Institute"/>
            <person name="Gugger M."/>
            <person name="Coursin T."/>
            <person name="Rippka R."/>
            <person name="Tandeau De Marsac N."/>
            <person name="Huntemann M."/>
            <person name="Wei C.-L."/>
            <person name="Han J."/>
            <person name="Detter J.C."/>
            <person name="Han C."/>
            <person name="Tapia R."/>
            <person name="Chen A."/>
            <person name="Kyrpides N."/>
            <person name="Mavromatis K."/>
            <person name="Markowitz V."/>
            <person name="Szeto E."/>
            <person name="Ivanova N."/>
            <person name="Pagani I."/>
            <person name="Pati A."/>
            <person name="Goodwin L."/>
            <person name="Nordberg H.P."/>
            <person name="Cantor M.N."/>
            <person name="Hua S.X."/>
            <person name="Woyke T."/>
            <person name="Kerfeld C.A."/>
        </authorList>
    </citation>
    <scope>NUCLEOTIDE SEQUENCE [LARGE SCALE GENOMIC DNA]</scope>
    <source>
        <strain evidence="2 3">PCC 7113</strain>
    </source>
</reference>
<dbReference type="OrthoDB" id="466504at2"/>
<dbReference type="InterPro" id="IPR003018">
    <property type="entry name" value="GAF"/>
</dbReference>
<dbReference type="RefSeq" id="WP_015180714.1">
    <property type="nucleotide sequence ID" value="NC_019738.1"/>
</dbReference>
<dbReference type="AlphaFoldDB" id="K9W9Q6"/>
<protein>
    <submittedName>
        <fullName evidence="2">GAF domain-containing protein</fullName>
    </submittedName>
</protein>
<feature type="domain" description="GAF" evidence="1">
    <location>
        <begin position="114"/>
        <end position="280"/>
    </location>
</feature>